<gene>
    <name evidence="1" type="ORF">SDC9_158855</name>
</gene>
<dbReference type="Gene3D" id="3.30.360.10">
    <property type="entry name" value="Dihydrodipicolinate Reductase, domain 2"/>
    <property type="match status" value="1"/>
</dbReference>
<name>A0A645FDL9_9ZZZZ</name>
<reference evidence="1" key="1">
    <citation type="submission" date="2019-08" db="EMBL/GenBank/DDBJ databases">
        <authorList>
            <person name="Kucharzyk K."/>
            <person name="Murdoch R.W."/>
            <person name="Higgins S."/>
            <person name="Loffler F."/>
        </authorList>
    </citation>
    <scope>NUCLEOTIDE SEQUENCE</scope>
</reference>
<sequence length="92" mass="10048">MSVTAMRDPLPPEVQQAFKAVCNPNANPKDDFQPTGHGGSHPYLVHEFVSMIHENRAPAIPVGEAVHYMAMGVAAHRSAQRDGEIVNVELFD</sequence>
<evidence type="ECO:0008006" key="2">
    <source>
        <dbReference type="Google" id="ProtNLM"/>
    </source>
</evidence>
<proteinExistence type="predicted"/>
<organism evidence="1">
    <name type="scientific">bioreactor metagenome</name>
    <dbReference type="NCBI Taxonomy" id="1076179"/>
    <lineage>
        <taxon>unclassified sequences</taxon>
        <taxon>metagenomes</taxon>
        <taxon>ecological metagenomes</taxon>
    </lineage>
</organism>
<protein>
    <recommendedName>
        <fullName evidence="2">Gfo/Idh/MocA-like oxidoreductase C-terminal domain-containing protein</fullName>
    </recommendedName>
</protein>
<dbReference type="AlphaFoldDB" id="A0A645FDL9"/>
<evidence type="ECO:0000313" key="1">
    <source>
        <dbReference type="EMBL" id="MPN11552.1"/>
    </source>
</evidence>
<accession>A0A645FDL9</accession>
<dbReference type="EMBL" id="VSSQ01057773">
    <property type="protein sequence ID" value="MPN11552.1"/>
    <property type="molecule type" value="Genomic_DNA"/>
</dbReference>
<comment type="caution">
    <text evidence="1">The sequence shown here is derived from an EMBL/GenBank/DDBJ whole genome shotgun (WGS) entry which is preliminary data.</text>
</comment>